<keyword evidence="4 5" id="KW-0648">Protein biosynthesis</keyword>
<dbReference type="SUPFAM" id="SSF50486">
    <property type="entry name" value="FMT C-terminal domain-like"/>
    <property type="match status" value="1"/>
</dbReference>
<dbReference type="GO" id="GO:0005829">
    <property type="term" value="C:cytosol"/>
    <property type="evidence" value="ECO:0007669"/>
    <property type="project" value="TreeGrafter"/>
</dbReference>
<dbReference type="InterPro" id="IPR002376">
    <property type="entry name" value="Formyl_transf_N"/>
</dbReference>
<gene>
    <name evidence="5" type="primary">fmt</name>
    <name evidence="8" type="ORF">SAMN05216323_10037</name>
</gene>
<dbReference type="CDD" id="cd08704">
    <property type="entry name" value="Met_tRNA_FMT_C"/>
    <property type="match status" value="1"/>
</dbReference>
<dbReference type="SUPFAM" id="SSF53328">
    <property type="entry name" value="Formyltransferase"/>
    <property type="match status" value="1"/>
</dbReference>
<proteinExistence type="inferred from homology"/>
<evidence type="ECO:0000256" key="5">
    <source>
        <dbReference type="HAMAP-Rule" id="MF_00182"/>
    </source>
</evidence>
<comment type="function">
    <text evidence="5">Attaches a formyl group to the free amino group of methionyl-tRNA(fMet). The formyl group appears to play a dual role in the initiator identity of N-formylmethionyl-tRNA by promoting its recognition by IF2 and preventing the misappropriation of this tRNA by the elongation apparatus.</text>
</comment>
<dbReference type="OrthoDB" id="9802815at2"/>
<evidence type="ECO:0000256" key="4">
    <source>
        <dbReference type="ARBA" id="ARBA00022917"/>
    </source>
</evidence>
<dbReference type="Pfam" id="PF02911">
    <property type="entry name" value="Formyl_trans_C"/>
    <property type="match status" value="1"/>
</dbReference>
<dbReference type="RefSeq" id="WP_092434553.1">
    <property type="nucleotide sequence ID" value="NZ_FMYP01000003.1"/>
</dbReference>
<dbReference type="HAMAP" id="MF_00182">
    <property type="entry name" value="Formyl_trans"/>
    <property type="match status" value="1"/>
</dbReference>
<dbReference type="EMBL" id="FMYP01000003">
    <property type="protein sequence ID" value="SDB84054.1"/>
    <property type="molecule type" value="Genomic_DNA"/>
</dbReference>
<evidence type="ECO:0000256" key="2">
    <source>
        <dbReference type="ARBA" id="ARBA00012261"/>
    </source>
</evidence>
<dbReference type="InterPro" id="IPR036477">
    <property type="entry name" value="Formyl_transf_N_sf"/>
</dbReference>
<comment type="catalytic activity">
    <reaction evidence="5">
        <text>L-methionyl-tRNA(fMet) + (6R)-10-formyltetrahydrofolate = N-formyl-L-methionyl-tRNA(fMet) + (6S)-5,6,7,8-tetrahydrofolate + H(+)</text>
        <dbReference type="Rhea" id="RHEA:24380"/>
        <dbReference type="Rhea" id="RHEA-COMP:9952"/>
        <dbReference type="Rhea" id="RHEA-COMP:9953"/>
        <dbReference type="ChEBI" id="CHEBI:15378"/>
        <dbReference type="ChEBI" id="CHEBI:57453"/>
        <dbReference type="ChEBI" id="CHEBI:78530"/>
        <dbReference type="ChEBI" id="CHEBI:78844"/>
        <dbReference type="ChEBI" id="CHEBI:195366"/>
        <dbReference type="EC" id="2.1.2.9"/>
    </reaction>
</comment>
<dbReference type="Proteomes" id="UP000199452">
    <property type="component" value="Unassembled WGS sequence"/>
</dbReference>
<evidence type="ECO:0000256" key="3">
    <source>
        <dbReference type="ARBA" id="ARBA00022679"/>
    </source>
</evidence>
<dbReference type="InterPro" id="IPR044135">
    <property type="entry name" value="Met-tRNA-FMT_C"/>
</dbReference>
<dbReference type="NCBIfam" id="TIGR00460">
    <property type="entry name" value="fmt"/>
    <property type="match status" value="1"/>
</dbReference>
<dbReference type="PANTHER" id="PTHR11138">
    <property type="entry name" value="METHIONYL-TRNA FORMYLTRANSFERASE"/>
    <property type="match status" value="1"/>
</dbReference>
<keyword evidence="9" id="KW-1185">Reference proteome</keyword>
<dbReference type="EC" id="2.1.2.9" evidence="2 5"/>
<evidence type="ECO:0000313" key="8">
    <source>
        <dbReference type="EMBL" id="SDB84054.1"/>
    </source>
</evidence>
<evidence type="ECO:0000313" key="9">
    <source>
        <dbReference type="Proteomes" id="UP000199452"/>
    </source>
</evidence>
<name>A0A1G6GQ32_9BACT</name>
<dbReference type="InterPro" id="IPR005793">
    <property type="entry name" value="Formyl_trans_C"/>
</dbReference>
<feature type="binding site" evidence="5">
    <location>
        <begin position="112"/>
        <end position="115"/>
    </location>
    <ligand>
        <name>(6S)-5,6,7,8-tetrahydrofolate</name>
        <dbReference type="ChEBI" id="CHEBI:57453"/>
    </ligand>
</feature>
<sequence length="322" mass="35380">MNRSLKVVFMGTPEFAATILRRIVASPHQVLAVVTVPDKPAGRGQKIAQSEVKTEAGKLGIPVLQPVKLKDPAFISELNQLGADVFVVVAFRMMPKEVWSMPPHGTFNLHASLLPHYRGAAPINWAIINGDKVSGNTTFFINEEIDTGKIIFQEELTIGNTELVGELHDRLMISGAELVVKTLDAIADGTAKPVEQPHTLEGQPLKQAPKIFKETCKISWSDPCDKVMHHIHGLSPYPAAWTTLQNNITLETTPVKIFKVSIVNQTTNQLPGIISSDGKTFIHVTTGKGTIAIEELQLAGKKHLSTPEFLRGFKDIEKFRFS</sequence>
<reference evidence="8 9" key="1">
    <citation type="submission" date="2016-09" db="EMBL/GenBank/DDBJ databases">
        <authorList>
            <person name="Capua I."/>
            <person name="De Benedictis P."/>
            <person name="Joannis T."/>
            <person name="Lombin L.H."/>
            <person name="Cattoli G."/>
        </authorList>
    </citation>
    <scope>NUCLEOTIDE SEQUENCE [LARGE SCALE GENOMIC DNA]</scope>
    <source>
        <strain evidence="8 9">A7P-90m</strain>
    </source>
</reference>
<dbReference type="STRING" id="1640674.SAMN05216323_10037"/>
<dbReference type="GO" id="GO:0004479">
    <property type="term" value="F:methionyl-tRNA formyltransferase activity"/>
    <property type="evidence" value="ECO:0007669"/>
    <property type="project" value="UniProtKB-UniRule"/>
</dbReference>
<evidence type="ECO:0000256" key="1">
    <source>
        <dbReference type="ARBA" id="ARBA00010699"/>
    </source>
</evidence>
<dbReference type="PANTHER" id="PTHR11138:SF5">
    <property type="entry name" value="METHIONYL-TRNA FORMYLTRANSFERASE, MITOCHONDRIAL"/>
    <property type="match status" value="1"/>
</dbReference>
<dbReference type="Pfam" id="PF00551">
    <property type="entry name" value="Formyl_trans_N"/>
    <property type="match status" value="1"/>
</dbReference>
<feature type="domain" description="Formyl transferase C-terminal" evidence="7">
    <location>
        <begin position="210"/>
        <end position="313"/>
    </location>
</feature>
<evidence type="ECO:0000259" key="6">
    <source>
        <dbReference type="Pfam" id="PF00551"/>
    </source>
</evidence>
<dbReference type="InterPro" id="IPR011034">
    <property type="entry name" value="Formyl_transferase-like_C_sf"/>
</dbReference>
<comment type="similarity">
    <text evidence="1 5">Belongs to the Fmt family.</text>
</comment>
<dbReference type="AlphaFoldDB" id="A0A1G6GQ32"/>
<evidence type="ECO:0000259" key="7">
    <source>
        <dbReference type="Pfam" id="PF02911"/>
    </source>
</evidence>
<organism evidence="8 9">
    <name type="scientific">Williamwhitmania taraxaci</name>
    <dbReference type="NCBI Taxonomy" id="1640674"/>
    <lineage>
        <taxon>Bacteria</taxon>
        <taxon>Pseudomonadati</taxon>
        <taxon>Bacteroidota</taxon>
        <taxon>Bacteroidia</taxon>
        <taxon>Bacteroidales</taxon>
        <taxon>Williamwhitmaniaceae</taxon>
        <taxon>Williamwhitmania</taxon>
    </lineage>
</organism>
<dbReference type="CDD" id="cd08646">
    <property type="entry name" value="FMT_core_Met-tRNA-FMT_N"/>
    <property type="match status" value="1"/>
</dbReference>
<accession>A0A1G6GQ32</accession>
<dbReference type="InterPro" id="IPR005794">
    <property type="entry name" value="Fmt"/>
</dbReference>
<dbReference type="Gene3D" id="3.40.50.12230">
    <property type="match status" value="1"/>
</dbReference>
<keyword evidence="3 5" id="KW-0808">Transferase</keyword>
<protein>
    <recommendedName>
        <fullName evidence="2 5">Methionyl-tRNA formyltransferase</fullName>
        <ecNumber evidence="2 5">2.1.2.9</ecNumber>
    </recommendedName>
</protein>
<dbReference type="InterPro" id="IPR041711">
    <property type="entry name" value="Met-tRNA-FMT_N"/>
</dbReference>
<feature type="domain" description="Formyl transferase N-terminal" evidence="6">
    <location>
        <begin position="6"/>
        <end position="181"/>
    </location>
</feature>